<dbReference type="EMBL" id="JACIJD010000040">
    <property type="protein sequence ID" value="MBB5696395.1"/>
    <property type="molecule type" value="Genomic_DNA"/>
</dbReference>
<dbReference type="InterPro" id="IPR005471">
    <property type="entry name" value="Tscrpt_reg_IclR_N"/>
</dbReference>
<feature type="domain" description="IclR-ED" evidence="5">
    <location>
        <begin position="79"/>
        <end position="263"/>
    </location>
</feature>
<dbReference type="GO" id="GO:0045892">
    <property type="term" value="P:negative regulation of DNA-templated transcription"/>
    <property type="evidence" value="ECO:0007669"/>
    <property type="project" value="TreeGrafter"/>
</dbReference>
<keyword evidence="7" id="KW-1185">Reference proteome</keyword>
<dbReference type="InterPro" id="IPR036390">
    <property type="entry name" value="WH_DNA-bd_sf"/>
</dbReference>
<organism evidence="6 7">
    <name type="scientific">Muricoccus pecuniae</name>
    <dbReference type="NCBI Taxonomy" id="693023"/>
    <lineage>
        <taxon>Bacteria</taxon>
        <taxon>Pseudomonadati</taxon>
        <taxon>Pseudomonadota</taxon>
        <taxon>Alphaproteobacteria</taxon>
        <taxon>Acetobacterales</taxon>
        <taxon>Roseomonadaceae</taxon>
        <taxon>Muricoccus</taxon>
    </lineage>
</organism>
<dbReference type="SUPFAM" id="SSF55781">
    <property type="entry name" value="GAF domain-like"/>
    <property type="match status" value="1"/>
</dbReference>
<dbReference type="Proteomes" id="UP000580654">
    <property type="component" value="Unassembled WGS sequence"/>
</dbReference>
<evidence type="ECO:0000256" key="3">
    <source>
        <dbReference type="ARBA" id="ARBA00023163"/>
    </source>
</evidence>
<dbReference type="InterPro" id="IPR014757">
    <property type="entry name" value="Tscrpt_reg_IclR_C"/>
</dbReference>
<evidence type="ECO:0000259" key="5">
    <source>
        <dbReference type="PROSITE" id="PS51078"/>
    </source>
</evidence>
<name>A0A840Y6N0_9PROT</name>
<gene>
    <name evidence="6" type="ORF">FHS87_004466</name>
</gene>
<dbReference type="Gene3D" id="3.30.450.40">
    <property type="match status" value="1"/>
</dbReference>
<sequence length="279" mass="30050">MGDTLHGRSEDGRKSELVTALARGLSVIEAFSADTPELTLSEVAQRTRLPPATARRALLTLQHLGYVGSYGKRFLLLPRVLGLGSAFLSSMNIREIAQSSLQAIADRFKDSASLAVLDGDSVLYVAHAPSNRRIRYNGSVGFRSPAYATSLGLALWAHLDPPQLEKRLAKAPYAAYTSRTRHTRAALEEAIASVRDRGYAVAREQLEYGVVAIAVPVRDTNGRVVAAINLSSELARNDEAALVATRLGPITDTAQEIERALERFPALSHAIGTAALAHD</sequence>
<dbReference type="InterPro" id="IPR036388">
    <property type="entry name" value="WH-like_DNA-bd_sf"/>
</dbReference>
<evidence type="ECO:0000313" key="6">
    <source>
        <dbReference type="EMBL" id="MBB5696395.1"/>
    </source>
</evidence>
<dbReference type="Pfam" id="PF01614">
    <property type="entry name" value="IclR_C"/>
    <property type="match status" value="1"/>
</dbReference>
<evidence type="ECO:0000256" key="1">
    <source>
        <dbReference type="ARBA" id="ARBA00023015"/>
    </source>
</evidence>
<evidence type="ECO:0000256" key="2">
    <source>
        <dbReference type="ARBA" id="ARBA00023125"/>
    </source>
</evidence>
<keyword evidence="2" id="KW-0238">DNA-binding</keyword>
<dbReference type="SMART" id="SM00346">
    <property type="entry name" value="HTH_ICLR"/>
    <property type="match status" value="1"/>
</dbReference>
<keyword evidence="1" id="KW-0805">Transcription regulation</keyword>
<proteinExistence type="predicted"/>
<dbReference type="Pfam" id="PF09339">
    <property type="entry name" value="HTH_IclR"/>
    <property type="match status" value="1"/>
</dbReference>
<dbReference type="InterPro" id="IPR050707">
    <property type="entry name" value="HTH_MetabolicPath_Reg"/>
</dbReference>
<accession>A0A840Y6N0</accession>
<dbReference type="Gene3D" id="1.10.10.10">
    <property type="entry name" value="Winged helix-like DNA-binding domain superfamily/Winged helix DNA-binding domain"/>
    <property type="match status" value="1"/>
</dbReference>
<keyword evidence="3" id="KW-0804">Transcription</keyword>
<dbReference type="RefSeq" id="WP_184521647.1">
    <property type="nucleotide sequence ID" value="NZ_JACIJD010000040.1"/>
</dbReference>
<protein>
    <submittedName>
        <fullName evidence="6">IclR family pca regulon transcriptional regulator</fullName>
    </submittedName>
</protein>
<dbReference type="GO" id="GO:0003677">
    <property type="term" value="F:DNA binding"/>
    <property type="evidence" value="ECO:0007669"/>
    <property type="project" value="UniProtKB-KW"/>
</dbReference>
<dbReference type="PANTHER" id="PTHR30136:SF34">
    <property type="entry name" value="TRANSCRIPTIONAL REGULATOR"/>
    <property type="match status" value="1"/>
</dbReference>
<feature type="domain" description="HTH iclR-type" evidence="4">
    <location>
        <begin position="18"/>
        <end position="78"/>
    </location>
</feature>
<evidence type="ECO:0000313" key="7">
    <source>
        <dbReference type="Proteomes" id="UP000580654"/>
    </source>
</evidence>
<dbReference type="SUPFAM" id="SSF46785">
    <property type="entry name" value="Winged helix' DNA-binding domain"/>
    <property type="match status" value="1"/>
</dbReference>
<dbReference type="InterPro" id="IPR029016">
    <property type="entry name" value="GAF-like_dom_sf"/>
</dbReference>
<dbReference type="GO" id="GO:0003700">
    <property type="term" value="F:DNA-binding transcription factor activity"/>
    <property type="evidence" value="ECO:0007669"/>
    <property type="project" value="TreeGrafter"/>
</dbReference>
<evidence type="ECO:0000259" key="4">
    <source>
        <dbReference type="PROSITE" id="PS51077"/>
    </source>
</evidence>
<dbReference type="PROSITE" id="PS51078">
    <property type="entry name" value="ICLR_ED"/>
    <property type="match status" value="1"/>
</dbReference>
<dbReference type="PANTHER" id="PTHR30136">
    <property type="entry name" value="HELIX-TURN-HELIX TRANSCRIPTIONAL REGULATOR, ICLR FAMILY"/>
    <property type="match status" value="1"/>
</dbReference>
<reference evidence="6 7" key="1">
    <citation type="submission" date="2020-08" db="EMBL/GenBank/DDBJ databases">
        <title>Genomic Encyclopedia of Type Strains, Phase IV (KMG-IV): sequencing the most valuable type-strain genomes for metagenomic binning, comparative biology and taxonomic classification.</title>
        <authorList>
            <person name="Goeker M."/>
        </authorList>
    </citation>
    <scope>NUCLEOTIDE SEQUENCE [LARGE SCALE GENOMIC DNA]</scope>
    <source>
        <strain evidence="6 7">DSM 25622</strain>
    </source>
</reference>
<dbReference type="AlphaFoldDB" id="A0A840Y6N0"/>
<dbReference type="PROSITE" id="PS51077">
    <property type="entry name" value="HTH_ICLR"/>
    <property type="match status" value="1"/>
</dbReference>
<comment type="caution">
    <text evidence="6">The sequence shown here is derived from an EMBL/GenBank/DDBJ whole genome shotgun (WGS) entry which is preliminary data.</text>
</comment>